<evidence type="ECO:0000256" key="5">
    <source>
        <dbReference type="ARBA" id="ARBA00022946"/>
    </source>
</evidence>
<evidence type="ECO:0000313" key="11">
    <source>
        <dbReference type="Proteomes" id="UP000823613"/>
    </source>
</evidence>
<gene>
    <name evidence="10" type="ORF">IAC58_01000</name>
</gene>
<dbReference type="GO" id="GO:0000036">
    <property type="term" value="F:acyl carrier activity"/>
    <property type="evidence" value="ECO:0007669"/>
    <property type="project" value="TreeGrafter"/>
</dbReference>
<comment type="caution">
    <text evidence="10">The sequence shown here is derived from an EMBL/GenBank/DDBJ whole genome shotgun (WGS) entry which is preliminary data.</text>
</comment>
<name>A0A9D9DII3_9BACL</name>
<evidence type="ECO:0000256" key="6">
    <source>
        <dbReference type="ARBA" id="ARBA00023098"/>
    </source>
</evidence>
<evidence type="ECO:0000313" key="10">
    <source>
        <dbReference type="EMBL" id="MBO8427126.1"/>
    </source>
</evidence>
<keyword evidence="5" id="KW-0809">Transit peptide</keyword>
<evidence type="ECO:0000256" key="3">
    <source>
        <dbReference type="ARBA" id="ARBA00022801"/>
    </source>
</evidence>
<dbReference type="InterPro" id="IPR045023">
    <property type="entry name" value="FATA/B"/>
</dbReference>
<dbReference type="AlphaFoldDB" id="A0A9D9DII3"/>
<evidence type="ECO:0000256" key="4">
    <source>
        <dbReference type="ARBA" id="ARBA00022832"/>
    </source>
</evidence>
<keyword evidence="3" id="KW-0378">Hydrolase</keyword>
<dbReference type="PANTHER" id="PTHR31727">
    <property type="entry name" value="OLEOYL-ACYL CARRIER PROTEIN THIOESTERASE 1, CHLOROPLASTIC"/>
    <property type="match status" value="1"/>
</dbReference>
<dbReference type="Gene3D" id="3.10.129.10">
    <property type="entry name" value="Hotdog Thioesterase"/>
    <property type="match status" value="1"/>
</dbReference>
<reference evidence="10" key="2">
    <citation type="journal article" date="2021" name="PeerJ">
        <title>Extensive microbial diversity within the chicken gut microbiome revealed by metagenomics and culture.</title>
        <authorList>
            <person name="Gilroy R."/>
            <person name="Ravi A."/>
            <person name="Getino M."/>
            <person name="Pursley I."/>
            <person name="Horton D.L."/>
            <person name="Alikhan N.F."/>
            <person name="Baker D."/>
            <person name="Gharbi K."/>
            <person name="Hall N."/>
            <person name="Watson M."/>
            <person name="Adriaenssens E.M."/>
            <person name="Foster-Nyarko E."/>
            <person name="Jarju S."/>
            <person name="Secka A."/>
            <person name="Antonio M."/>
            <person name="Oren A."/>
            <person name="Chaudhuri R.R."/>
            <person name="La Ragione R."/>
            <person name="Hildebrand F."/>
            <person name="Pallen M.J."/>
        </authorList>
    </citation>
    <scope>NUCLEOTIDE SEQUENCE</scope>
    <source>
        <strain evidence="10">11159</strain>
    </source>
</reference>
<dbReference type="GO" id="GO:0016297">
    <property type="term" value="F:fatty acyl-[ACP] hydrolase activity"/>
    <property type="evidence" value="ECO:0007669"/>
    <property type="project" value="InterPro"/>
</dbReference>
<evidence type="ECO:0000256" key="2">
    <source>
        <dbReference type="ARBA" id="ARBA00022516"/>
    </source>
</evidence>
<dbReference type="InterPro" id="IPR002864">
    <property type="entry name" value="Acyl-ACP_thioesterase_NHD"/>
</dbReference>
<evidence type="ECO:0008006" key="12">
    <source>
        <dbReference type="Google" id="ProtNLM"/>
    </source>
</evidence>
<evidence type="ECO:0000259" key="9">
    <source>
        <dbReference type="Pfam" id="PF20791"/>
    </source>
</evidence>
<dbReference type="EMBL" id="JADIMY010000017">
    <property type="protein sequence ID" value="MBO8427126.1"/>
    <property type="molecule type" value="Genomic_DNA"/>
</dbReference>
<keyword evidence="7" id="KW-0275">Fatty acid biosynthesis</keyword>
<dbReference type="InterPro" id="IPR049427">
    <property type="entry name" value="Acyl-ACP_TE_C"/>
</dbReference>
<dbReference type="PANTHER" id="PTHR31727:SF6">
    <property type="entry name" value="OLEOYL-ACYL CARRIER PROTEIN THIOESTERASE 1, CHLOROPLASTIC"/>
    <property type="match status" value="1"/>
</dbReference>
<proteinExistence type="inferred from homology"/>
<feature type="domain" description="Acyl-ACP thioesterase N-terminal hotdog" evidence="8">
    <location>
        <begin position="9"/>
        <end position="125"/>
    </location>
</feature>
<sequence length="241" mass="28863">MELYKMIKDYTREFTITNNYLDTYDNLKPSAILDLSQEIAGSHAKLLDVGFNEFIARGLIWVIVRNKVEIVKNIRQLENVKIRSMLTKARLIELPRDYEFYANNELFIKERSVWMIFDLNTKKVVLPNEFETLKTDYEGIFPRVKKLTELKKEELEFNKDFIVPFSYLDHNGHMNNTHYLDLFLDVYKPKKEEVLKSFQVEYISQCYLDEKISLYTLVKNNTKYLYGYNGEELKFYLEANY</sequence>
<feature type="domain" description="Acyl-ACP thioesterase-like C-terminal" evidence="9">
    <location>
        <begin position="152"/>
        <end position="223"/>
    </location>
</feature>
<evidence type="ECO:0000259" key="8">
    <source>
        <dbReference type="Pfam" id="PF01643"/>
    </source>
</evidence>
<dbReference type="Pfam" id="PF01643">
    <property type="entry name" value="Acyl-ACP_TE"/>
    <property type="match status" value="1"/>
</dbReference>
<keyword evidence="4" id="KW-0276">Fatty acid metabolism</keyword>
<keyword evidence="2" id="KW-0444">Lipid biosynthesis</keyword>
<dbReference type="Pfam" id="PF20791">
    <property type="entry name" value="Acyl-ACP_TE_C"/>
    <property type="match status" value="1"/>
</dbReference>
<keyword evidence="6" id="KW-0443">Lipid metabolism</keyword>
<comment type="similarity">
    <text evidence="1">Belongs to the acyl-ACP thioesterase family.</text>
</comment>
<reference evidence="10" key="1">
    <citation type="submission" date="2020-10" db="EMBL/GenBank/DDBJ databases">
        <authorList>
            <person name="Gilroy R."/>
        </authorList>
    </citation>
    <scope>NUCLEOTIDE SEQUENCE</scope>
    <source>
        <strain evidence="10">11159</strain>
    </source>
</reference>
<dbReference type="Proteomes" id="UP000823613">
    <property type="component" value="Unassembled WGS sequence"/>
</dbReference>
<accession>A0A9D9DII3</accession>
<organism evidence="10 11">
    <name type="scientific">Candidatus Onthovivens merdipullorum</name>
    <dbReference type="NCBI Taxonomy" id="2840889"/>
    <lineage>
        <taxon>Bacteria</taxon>
        <taxon>Bacillati</taxon>
        <taxon>Bacillota</taxon>
        <taxon>Bacilli</taxon>
        <taxon>Bacillales</taxon>
        <taxon>Candidatus Onthovivens</taxon>
    </lineage>
</organism>
<evidence type="ECO:0000256" key="1">
    <source>
        <dbReference type="ARBA" id="ARBA00006500"/>
    </source>
</evidence>
<evidence type="ECO:0000256" key="7">
    <source>
        <dbReference type="ARBA" id="ARBA00023160"/>
    </source>
</evidence>
<dbReference type="InterPro" id="IPR029069">
    <property type="entry name" value="HotDog_dom_sf"/>
</dbReference>
<dbReference type="SUPFAM" id="SSF54637">
    <property type="entry name" value="Thioesterase/thiol ester dehydrase-isomerase"/>
    <property type="match status" value="2"/>
</dbReference>
<protein>
    <recommendedName>
        <fullName evidence="12">Acyl-ACP thioesterase</fullName>
    </recommendedName>
</protein>